<evidence type="ECO:0000313" key="3">
    <source>
        <dbReference type="Proteomes" id="UP000320055"/>
    </source>
</evidence>
<dbReference type="InterPro" id="IPR027417">
    <property type="entry name" value="P-loop_NTPase"/>
</dbReference>
<dbReference type="InterPro" id="IPR050678">
    <property type="entry name" value="DNA_Partitioning_ATPase"/>
</dbReference>
<dbReference type="Gene3D" id="3.40.50.300">
    <property type="entry name" value="P-loop containing nucleotide triphosphate hydrolases"/>
    <property type="match status" value="1"/>
</dbReference>
<sequence>MAKIIAIHSYRGGTGKSNLTANIATIVAQAGNRVAIVDTDLPSPGIHVLFGLGEEQIKNTLNSYLWGQCALKDTIYNVSHVMTQKTASSAIYLLPSSAKLADISRILREGYDFELLLEGFKKLIDLLELDYLFIDTHPGLNQETLVSLTISNLVLYIMRPDKQDFQGTAVTIDVARRLQVPKVLIIVNKALKEYNFAQLSQEVESTYKTRVAGILQQSDEVMRMASKGIFAVCYPEQLFSRVIKGIARQIIL</sequence>
<dbReference type="PANTHER" id="PTHR13696:SF99">
    <property type="entry name" value="COBYRINIC ACID AC-DIAMIDE SYNTHASE"/>
    <property type="match status" value="1"/>
</dbReference>
<accession>A0A563VTH1</accession>
<protein>
    <submittedName>
        <fullName evidence="2">Cobyrinic acid ac-diamide synthase</fullName>
    </submittedName>
</protein>
<feature type="domain" description="AAA" evidence="1">
    <location>
        <begin position="2"/>
        <end position="174"/>
    </location>
</feature>
<reference evidence="2 3" key="1">
    <citation type="submission" date="2019-01" db="EMBL/GenBank/DDBJ databases">
        <authorList>
            <person name="Brito A."/>
        </authorList>
    </citation>
    <scope>NUCLEOTIDE SEQUENCE [LARGE SCALE GENOMIC DNA]</scope>
    <source>
        <strain evidence="2">1</strain>
    </source>
</reference>
<name>A0A563VTH1_9CYAN</name>
<gene>
    <name evidence="2" type="ORF">H1P_2810004</name>
</gene>
<dbReference type="AlphaFoldDB" id="A0A563VTH1"/>
<proteinExistence type="predicted"/>
<dbReference type="Pfam" id="PF13614">
    <property type="entry name" value="AAA_31"/>
    <property type="match status" value="1"/>
</dbReference>
<dbReference type="OrthoDB" id="9775724at2"/>
<dbReference type="Proteomes" id="UP000320055">
    <property type="component" value="Unassembled WGS sequence"/>
</dbReference>
<organism evidence="2 3">
    <name type="scientific">Hyella patelloides LEGE 07179</name>
    <dbReference type="NCBI Taxonomy" id="945734"/>
    <lineage>
        <taxon>Bacteria</taxon>
        <taxon>Bacillati</taxon>
        <taxon>Cyanobacteriota</taxon>
        <taxon>Cyanophyceae</taxon>
        <taxon>Pleurocapsales</taxon>
        <taxon>Hyellaceae</taxon>
        <taxon>Hyella</taxon>
    </lineage>
</organism>
<dbReference type="PANTHER" id="PTHR13696">
    <property type="entry name" value="P-LOOP CONTAINING NUCLEOSIDE TRIPHOSPHATE HYDROLASE"/>
    <property type="match status" value="1"/>
</dbReference>
<evidence type="ECO:0000259" key="1">
    <source>
        <dbReference type="Pfam" id="PF13614"/>
    </source>
</evidence>
<dbReference type="RefSeq" id="WP_144873437.1">
    <property type="nucleotide sequence ID" value="NZ_LR214024.1"/>
</dbReference>
<evidence type="ECO:0000313" key="2">
    <source>
        <dbReference type="EMBL" id="VEP14713.1"/>
    </source>
</evidence>
<dbReference type="InterPro" id="IPR025669">
    <property type="entry name" value="AAA_dom"/>
</dbReference>
<keyword evidence="3" id="KW-1185">Reference proteome</keyword>
<dbReference type="SUPFAM" id="SSF52540">
    <property type="entry name" value="P-loop containing nucleoside triphosphate hydrolases"/>
    <property type="match status" value="1"/>
</dbReference>
<dbReference type="EMBL" id="CAACVJ010000203">
    <property type="protein sequence ID" value="VEP14713.1"/>
    <property type="molecule type" value="Genomic_DNA"/>
</dbReference>